<sequence>MRIRVAIDITKPLKRALKIRTVLSNEQVVTFTYERLPNFCYYYGCLDHILGSCEIQFKENFIDPGENTLFGSWLRAPPLISTRGGAMNNGWRGPSMQLRRPSFQNYAATNSSLHEAQPRGQSIFGNFVQPNSLPTPTHPIQSPTIDPHSPSSSHPIIADLDIIPLPLAPLNTDPPHSNDINTQQLNTHPNASHPASRNNPSSPSTTPIIFTS</sequence>
<feature type="region of interest" description="Disordered" evidence="1">
    <location>
        <begin position="129"/>
        <end position="212"/>
    </location>
</feature>
<evidence type="ECO:0000256" key="1">
    <source>
        <dbReference type="SAM" id="MobiDB-lite"/>
    </source>
</evidence>
<feature type="compositionally biased region" description="Polar residues" evidence="1">
    <location>
        <begin position="174"/>
        <end position="188"/>
    </location>
</feature>
<dbReference type="Pfam" id="PF14392">
    <property type="entry name" value="zf-CCHC_4"/>
    <property type="match status" value="1"/>
</dbReference>
<feature type="domain" description="Zinc knuckle CX2CX4HX4C" evidence="2">
    <location>
        <begin position="7"/>
        <end position="54"/>
    </location>
</feature>
<feature type="compositionally biased region" description="Low complexity" evidence="1">
    <location>
        <begin position="189"/>
        <end position="212"/>
    </location>
</feature>
<evidence type="ECO:0000313" key="3">
    <source>
        <dbReference type="EMBL" id="KAL0433135.1"/>
    </source>
</evidence>
<dbReference type="EMBL" id="JACGWN010000009">
    <property type="protein sequence ID" value="KAL0433135.1"/>
    <property type="molecule type" value="Genomic_DNA"/>
</dbReference>
<proteinExistence type="predicted"/>
<name>A0AAW2VUL9_9LAMI</name>
<comment type="caution">
    <text evidence="3">The sequence shown here is derived from an EMBL/GenBank/DDBJ whole genome shotgun (WGS) entry which is preliminary data.</text>
</comment>
<organism evidence="3">
    <name type="scientific">Sesamum latifolium</name>
    <dbReference type="NCBI Taxonomy" id="2727402"/>
    <lineage>
        <taxon>Eukaryota</taxon>
        <taxon>Viridiplantae</taxon>
        <taxon>Streptophyta</taxon>
        <taxon>Embryophyta</taxon>
        <taxon>Tracheophyta</taxon>
        <taxon>Spermatophyta</taxon>
        <taxon>Magnoliopsida</taxon>
        <taxon>eudicotyledons</taxon>
        <taxon>Gunneridae</taxon>
        <taxon>Pentapetalae</taxon>
        <taxon>asterids</taxon>
        <taxon>lamiids</taxon>
        <taxon>Lamiales</taxon>
        <taxon>Pedaliaceae</taxon>
        <taxon>Sesamum</taxon>
    </lineage>
</organism>
<feature type="compositionally biased region" description="Low complexity" evidence="1">
    <location>
        <begin position="142"/>
        <end position="170"/>
    </location>
</feature>
<dbReference type="AlphaFoldDB" id="A0AAW2VUL9"/>
<dbReference type="InterPro" id="IPR025836">
    <property type="entry name" value="Zn_knuckle_CX2CX4HX4C"/>
</dbReference>
<gene>
    <name evidence="3" type="ORF">Slati_2647800</name>
</gene>
<feature type="compositionally biased region" description="Polar residues" evidence="1">
    <location>
        <begin position="129"/>
        <end position="141"/>
    </location>
</feature>
<protein>
    <recommendedName>
        <fullName evidence="2">Zinc knuckle CX2CX4HX4C domain-containing protein</fullName>
    </recommendedName>
</protein>
<evidence type="ECO:0000259" key="2">
    <source>
        <dbReference type="Pfam" id="PF14392"/>
    </source>
</evidence>
<reference evidence="3" key="2">
    <citation type="journal article" date="2024" name="Plant">
        <title>Genomic evolution and insights into agronomic trait innovations of Sesamum species.</title>
        <authorList>
            <person name="Miao H."/>
            <person name="Wang L."/>
            <person name="Qu L."/>
            <person name="Liu H."/>
            <person name="Sun Y."/>
            <person name="Le M."/>
            <person name="Wang Q."/>
            <person name="Wei S."/>
            <person name="Zheng Y."/>
            <person name="Lin W."/>
            <person name="Duan Y."/>
            <person name="Cao H."/>
            <person name="Xiong S."/>
            <person name="Wang X."/>
            <person name="Wei L."/>
            <person name="Li C."/>
            <person name="Ma Q."/>
            <person name="Ju M."/>
            <person name="Zhao R."/>
            <person name="Li G."/>
            <person name="Mu C."/>
            <person name="Tian Q."/>
            <person name="Mei H."/>
            <person name="Zhang T."/>
            <person name="Gao T."/>
            <person name="Zhang H."/>
        </authorList>
    </citation>
    <scope>NUCLEOTIDE SEQUENCE</scope>
    <source>
        <strain evidence="3">KEN1</strain>
    </source>
</reference>
<accession>A0AAW2VUL9</accession>
<reference evidence="3" key="1">
    <citation type="submission" date="2020-06" db="EMBL/GenBank/DDBJ databases">
        <authorList>
            <person name="Li T."/>
            <person name="Hu X."/>
            <person name="Zhang T."/>
            <person name="Song X."/>
            <person name="Zhang H."/>
            <person name="Dai N."/>
            <person name="Sheng W."/>
            <person name="Hou X."/>
            <person name="Wei L."/>
        </authorList>
    </citation>
    <scope>NUCLEOTIDE SEQUENCE</scope>
    <source>
        <strain evidence="3">KEN1</strain>
        <tissue evidence="3">Leaf</tissue>
    </source>
</reference>